<dbReference type="PDB" id="6X2Q">
    <property type="method" value="X-ray"/>
    <property type="resolution" value="2.27 A"/>
    <property type="chains" value="A=24-266"/>
</dbReference>
<dbReference type="AlphaFoldDB" id="A0A0C5VFC0"/>
<dbReference type="RefSeq" id="WP_044619575.1">
    <property type="nucleotide sequence ID" value="NZ_CP007142.1"/>
</dbReference>
<dbReference type="HOGENOM" id="CLU_067742_1_0_6"/>
<protein>
    <recommendedName>
        <fullName evidence="6">Chitosanase</fullName>
    </recommendedName>
</protein>
<dbReference type="GO" id="GO:0016977">
    <property type="term" value="F:chitosanase activity"/>
    <property type="evidence" value="ECO:0007669"/>
    <property type="project" value="InterPro"/>
</dbReference>
<evidence type="ECO:0008006" key="6">
    <source>
        <dbReference type="Google" id="ProtNLM"/>
    </source>
</evidence>
<dbReference type="SUPFAM" id="SSF53955">
    <property type="entry name" value="Lysozyme-like"/>
    <property type="match status" value="1"/>
</dbReference>
<dbReference type="InterPro" id="IPR000400">
    <property type="entry name" value="Glyco_hydro_46"/>
</dbReference>
<dbReference type="EMBL" id="CP007142">
    <property type="protein sequence ID" value="AJQ97965.1"/>
    <property type="molecule type" value="Genomic_DNA"/>
</dbReference>
<feature type="chain" id="PRO_5002183579" description="Chitosanase" evidence="1">
    <location>
        <begin position="24"/>
        <end position="266"/>
    </location>
</feature>
<feature type="signal peptide" evidence="1">
    <location>
        <begin position="1"/>
        <end position="23"/>
    </location>
</feature>
<evidence type="ECO:0000313" key="3">
    <source>
        <dbReference type="Proteomes" id="UP000032266"/>
    </source>
</evidence>
<evidence type="ECO:0007829" key="5">
    <source>
        <dbReference type="PDB" id="6X2Q"/>
    </source>
</evidence>
<dbReference type="BRENDA" id="3.2.1.132">
    <property type="organism ID" value="16368"/>
</dbReference>
<reference evidence="4" key="2">
    <citation type="submission" date="2020-02" db="PDB data bank">
        <title>Complex of Gynuella sunshinyii GH46 chitosanase GsCsn46A E19A with chitopentaose.</title>
        <authorList>
            <person name="Qin Z."/>
            <person name="Wang Y."/>
        </authorList>
    </citation>
    <scope>X-RAY CRYSTALLOGRAPHY (2.42 ANGSTROMS) OF 24-266</scope>
</reference>
<dbReference type="InterPro" id="IPR023346">
    <property type="entry name" value="Lysozyme-like_dom_sf"/>
</dbReference>
<name>A0A0C5VFC0_9GAMM</name>
<dbReference type="GO" id="GO:0005576">
    <property type="term" value="C:extracellular region"/>
    <property type="evidence" value="ECO:0007669"/>
    <property type="project" value="InterPro"/>
</dbReference>
<organism evidence="2 3">
    <name type="scientific">Gynuella sunshinyii YC6258</name>
    <dbReference type="NCBI Taxonomy" id="1445510"/>
    <lineage>
        <taxon>Bacteria</taxon>
        <taxon>Pseudomonadati</taxon>
        <taxon>Pseudomonadota</taxon>
        <taxon>Gammaproteobacteria</taxon>
        <taxon>Oceanospirillales</taxon>
        <taxon>Saccharospirillaceae</taxon>
        <taxon>Gynuella</taxon>
    </lineage>
</organism>
<keyword evidence="4 5" id="KW-0002">3D-structure</keyword>
<keyword evidence="1" id="KW-0732">Signal</keyword>
<reference evidence="5" key="3">
    <citation type="submission" date="2020-05" db="PDB data bank">
        <title>Complex of Gynuella sunshinyii GH46 chitosanase GsCsn46A with chitotetraose.</title>
        <authorList>
            <person name="Qin Z."/>
            <person name="Wang Y."/>
        </authorList>
    </citation>
    <scope>X-RAY CRYSTALLOGRAPHY (2.27 ANGSTROMS) OF 24-266</scope>
</reference>
<accession>A0A0C5VFC0</accession>
<reference evidence="2 3" key="1">
    <citation type="submission" date="2014-01" db="EMBL/GenBank/DDBJ databases">
        <title>Full genme sequencing of cellulolytic bacterium Gynuella sunshinyii YC6258T gen. nov., sp. nov.</title>
        <authorList>
            <person name="Khan H."/>
            <person name="Chung E.J."/>
            <person name="Chung Y.R."/>
        </authorList>
    </citation>
    <scope>NUCLEOTIDE SEQUENCE [LARGE SCALE GENOMIC DNA]</scope>
    <source>
        <strain evidence="2 3">YC6258</strain>
    </source>
</reference>
<evidence type="ECO:0000256" key="1">
    <source>
        <dbReference type="SAM" id="SignalP"/>
    </source>
</evidence>
<keyword evidence="3" id="KW-1185">Reference proteome</keyword>
<dbReference type="Gene3D" id="3.30.386.10">
    <property type="entry name" value="Chitosanase, subunit A, domain 2"/>
    <property type="match status" value="1"/>
</dbReference>
<dbReference type="PATRIC" id="fig|1445510.3.peg.5898"/>
<evidence type="ECO:0007829" key="4">
    <source>
        <dbReference type="PDB" id="6LWU"/>
    </source>
</evidence>
<sequence length="266" mass="29704">MNPFWHLAITLTCLSFLVMPVQAAQLTAQQRLLADQIISIFENNTPELQYGYAEVLDDGRGITAGRAGFTSATGDMLEVIQRYSRLRPDNILVPFLPRLQQLAASEDGSIEGLQGLPQRWADASQNPVFRQVQDDVVDELYFQPAMERAAELGAQMPLTLLALYDAIIQHGEGDDGDGLPAMIARTTAKVNGIPAEGVDERRWLKTFLKIRKQVLRHPANLETEDEWSESTGRVDSLMKLLKQGNTDLHPPIRISTWGDVFILPIR</sequence>
<dbReference type="GO" id="GO:0005975">
    <property type="term" value="P:carbohydrate metabolic process"/>
    <property type="evidence" value="ECO:0007669"/>
    <property type="project" value="InterPro"/>
</dbReference>
<evidence type="ECO:0000313" key="2">
    <source>
        <dbReference type="EMBL" id="AJQ97965.1"/>
    </source>
</evidence>
<dbReference type="KEGG" id="gsn:YC6258_05941"/>
<gene>
    <name evidence="2" type="ORF">YC6258_05941</name>
</gene>
<dbReference type="InterPro" id="IPR023099">
    <property type="entry name" value="Glyco_hydro_46_N"/>
</dbReference>
<dbReference type="Gene3D" id="1.20.141.10">
    <property type="entry name" value="Chitosanase, subunit A, domain 1"/>
    <property type="match status" value="1"/>
</dbReference>
<dbReference type="STRING" id="1445510.YC6258_05941"/>
<dbReference type="SMR" id="A0A0C5VFC0"/>
<dbReference type="OrthoDB" id="1551268at2"/>
<dbReference type="PDB" id="6LWU">
    <property type="method" value="X-ray"/>
    <property type="resolution" value="2.42 A"/>
    <property type="chains" value="A=24-266"/>
</dbReference>
<proteinExistence type="evidence at protein level"/>
<dbReference type="Pfam" id="PF01374">
    <property type="entry name" value="Glyco_hydro_46"/>
    <property type="match status" value="1"/>
</dbReference>
<dbReference type="CDD" id="cd00978">
    <property type="entry name" value="chitosanase_GH46"/>
    <property type="match status" value="1"/>
</dbReference>
<dbReference type="Proteomes" id="UP000032266">
    <property type="component" value="Chromosome"/>
</dbReference>